<keyword evidence="8" id="KW-1185">Reference proteome</keyword>
<accession>A0ABV5GWR8</accession>
<feature type="transmembrane region" description="Helical" evidence="6">
    <location>
        <begin position="143"/>
        <end position="166"/>
    </location>
</feature>
<keyword evidence="4 6" id="KW-1133">Transmembrane helix</keyword>
<evidence type="ECO:0000256" key="2">
    <source>
        <dbReference type="ARBA" id="ARBA00022475"/>
    </source>
</evidence>
<protein>
    <submittedName>
        <fullName evidence="7">Geranylgeranylglycerol-phosphate geranylgeranyltransferase</fullName>
    </submittedName>
</protein>
<feature type="transmembrane region" description="Helical" evidence="6">
    <location>
        <begin position="53"/>
        <end position="72"/>
    </location>
</feature>
<keyword evidence="3 6" id="KW-0812">Transmembrane</keyword>
<evidence type="ECO:0000256" key="5">
    <source>
        <dbReference type="ARBA" id="ARBA00023136"/>
    </source>
</evidence>
<evidence type="ECO:0000313" key="7">
    <source>
        <dbReference type="EMBL" id="MFB9104099.1"/>
    </source>
</evidence>
<dbReference type="Gene3D" id="1.10.357.140">
    <property type="entry name" value="UbiA prenyltransferase"/>
    <property type="match status" value="1"/>
</dbReference>
<dbReference type="InterPro" id="IPR050475">
    <property type="entry name" value="Prenyltransferase_related"/>
</dbReference>
<dbReference type="InterPro" id="IPR044878">
    <property type="entry name" value="UbiA_sf"/>
</dbReference>
<evidence type="ECO:0000256" key="4">
    <source>
        <dbReference type="ARBA" id="ARBA00022989"/>
    </source>
</evidence>
<name>A0ABV5GWR8_9FLAO</name>
<keyword evidence="5 6" id="KW-0472">Membrane</keyword>
<feature type="transmembrane region" description="Helical" evidence="6">
    <location>
        <begin position="20"/>
        <end position="41"/>
    </location>
</feature>
<dbReference type="PANTHER" id="PTHR42723:SF1">
    <property type="entry name" value="CHLOROPHYLL SYNTHASE, CHLOROPLASTIC"/>
    <property type="match status" value="1"/>
</dbReference>
<feature type="transmembrane region" description="Helical" evidence="6">
    <location>
        <begin position="276"/>
        <end position="297"/>
    </location>
</feature>
<evidence type="ECO:0000256" key="1">
    <source>
        <dbReference type="ARBA" id="ARBA00004141"/>
    </source>
</evidence>
<comment type="subcellular location">
    <subcellularLocation>
        <location evidence="1">Membrane</location>
        <topology evidence="1">Multi-pass membrane protein</topology>
    </subcellularLocation>
</comment>
<dbReference type="PANTHER" id="PTHR42723">
    <property type="entry name" value="CHLOROPHYLL SYNTHASE"/>
    <property type="match status" value="1"/>
</dbReference>
<keyword evidence="2" id="KW-1003">Cell membrane</keyword>
<dbReference type="EMBL" id="JBHMFA010000001">
    <property type="protein sequence ID" value="MFB9104099.1"/>
    <property type="molecule type" value="Genomic_DNA"/>
</dbReference>
<dbReference type="Proteomes" id="UP001589590">
    <property type="component" value="Unassembled WGS sequence"/>
</dbReference>
<evidence type="ECO:0000313" key="8">
    <source>
        <dbReference type="Proteomes" id="UP001589590"/>
    </source>
</evidence>
<sequence>MLSRKQKHILLKFFSMFSVVRGYNILVVVIAQYLTAIFILAHDMALKDVVFDINLFMLVLASSATIAGGYIINNFYDSEKDLINRPIKSKLDKLVSQNTKLSFYFVLNFAAVVMASYVSFRAVIFFSAYIFGIWFYSHKLKKILFIGNLVSAILTLTPFFAIFMYYKNFEHVIFVHAIFLFLMMSMRELTKDLENIKGDLAQNYKTIPIVYGEKASKGMLTILAVLTGVPISLLLSRFDIGYMYLYFYLCVVLLLVFMVILWKSNTKTHYLILHNILKFIIVVGAFSIVLIKVSVVLNRI</sequence>
<dbReference type="Pfam" id="PF01040">
    <property type="entry name" value="UbiA"/>
    <property type="match status" value="1"/>
</dbReference>
<dbReference type="CDD" id="cd13961">
    <property type="entry name" value="PT_UbiA_DGGGPS"/>
    <property type="match status" value="1"/>
</dbReference>
<feature type="transmembrane region" description="Helical" evidence="6">
    <location>
        <begin position="219"/>
        <end position="238"/>
    </location>
</feature>
<comment type="caution">
    <text evidence="7">The sequence shown here is derived from an EMBL/GenBank/DDBJ whole genome shotgun (WGS) entry which is preliminary data.</text>
</comment>
<feature type="transmembrane region" description="Helical" evidence="6">
    <location>
        <begin position="103"/>
        <end position="136"/>
    </location>
</feature>
<organism evidence="7 8">
    <name type="scientific">Algibacter miyuki</name>
    <dbReference type="NCBI Taxonomy" id="1306933"/>
    <lineage>
        <taxon>Bacteria</taxon>
        <taxon>Pseudomonadati</taxon>
        <taxon>Bacteroidota</taxon>
        <taxon>Flavobacteriia</taxon>
        <taxon>Flavobacteriales</taxon>
        <taxon>Flavobacteriaceae</taxon>
        <taxon>Algibacter</taxon>
    </lineage>
</organism>
<evidence type="ECO:0000256" key="3">
    <source>
        <dbReference type="ARBA" id="ARBA00022692"/>
    </source>
</evidence>
<proteinExistence type="predicted"/>
<dbReference type="RefSeq" id="WP_290268405.1">
    <property type="nucleotide sequence ID" value="NZ_JAUFQP010000004.1"/>
</dbReference>
<dbReference type="InterPro" id="IPR000537">
    <property type="entry name" value="UbiA_prenyltransferase"/>
</dbReference>
<gene>
    <name evidence="7" type="ORF">ACFFU1_04240</name>
</gene>
<feature type="transmembrane region" description="Helical" evidence="6">
    <location>
        <begin position="172"/>
        <end position="190"/>
    </location>
</feature>
<evidence type="ECO:0000256" key="6">
    <source>
        <dbReference type="SAM" id="Phobius"/>
    </source>
</evidence>
<reference evidence="7 8" key="1">
    <citation type="submission" date="2024-09" db="EMBL/GenBank/DDBJ databases">
        <authorList>
            <person name="Sun Q."/>
            <person name="Mori K."/>
        </authorList>
    </citation>
    <scope>NUCLEOTIDE SEQUENCE [LARGE SCALE GENOMIC DNA]</scope>
    <source>
        <strain evidence="7 8">CECT 8300</strain>
    </source>
</reference>
<feature type="transmembrane region" description="Helical" evidence="6">
    <location>
        <begin position="244"/>
        <end position="264"/>
    </location>
</feature>